<dbReference type="Proteomes" id="UP000249239">
    <property type="component" value="Unassembled WGS sequence"/>
</dbReference>
<protein>
    <submittedName>
        <fullName evidence="2">Uncharacterized protein</fullName>
    </submittedName>
</protein>
<proteinExistence type="predicted"/>
<dbReference type="EMBL" id="QKZK01000049">
    <property type="protein sequence ID" value="PZX10599.1"/>
    <property type="molecule type" value="Genomic_DNA"/>
</dbReference>
<sequence>MLDYREQISSIYNFLKRSEAEQKYPYAYEIVLLTGIDETALTSRTSGSSKFNQDIENAVEKAKQAHGMLRVDVYGGKSPNARKLNTYTVNVSGLLNPPKPSLEKEEIQSLIKAEISQMPKPQNGLGDLNSLLGMFTGNSEGLQGIEGLFGLFNTISGNNKEMDRISYQKQLDDFKFETRFNTLQERYEQLRSENAELRVEKERFLNENKELKSEKIDLENRLAGYAPNEIMKRVAIGAVATLGGRLLSNSPKTAELLGLTANELKGALGFVDEPTDNTGMPQANVEISEIGAPQSPEDKKKAEIIRNLSDALSTWELQDVAKIANIVGLCLDRAELINKTLAFLSQSIKGTPAGESEEVELESEELDN</sequence>
<accession>A0A2W7PMM6</accession>
<evidence type="ECO:0000313" key="3">
    <source>
        <dbReference type="Proteomes" id="UP000249239"/>
    </source>
</evidence>
<gene>
    <name evidence="2" type="ORF">LX69_03323</name>
</gene>
<dbReference type="RefSeq" id="WP_146260781.1">
    <property type="nucleotide sequence ID" value="NZ_QKZK01000049.1"/>
</dbReference>
<keyword evidence="1" id="KW-0175">Coiled coil</keyword>
<evidence type="ECO:0000256" key="1">
    <source>
        <dbReference type="SAM" id="Coils"/>
    </source>
</evidence>
<feature type="coiled-coil region" evidence="1">
    <location>
        <begin position="180"/>
        <end position="221"/>
    </location>
</feature>
<dbReference type="AlphaFoldDB" id="A0A2W7PMM6"/>
<reference evidence="2 3" key="1">
    <citation type="submission" date="2018-06" db="EMBL/GenBank/DDBJ databases">
        <title>Genomic Encyclopedia of Archaeal and Bacterial Type Strains, Phase II (KMG-II): from individual species to whole genera.</title>
        <authorList>
            <person name="Goeker M."/>
        </authorList>
    </citation>
    <scope>NUCLEOTIDE SEQUENCE [LARGE SCALE GENOMIC DNA]</scope>
    <source>
        <strain evidence="2 3">DSM 6779</strain>
    </source>
</reference>
<keyword evidence="3" id="KW-1185">Reference proteome</keyword>
<name>A0A2W7PMM6_9BACT</name>
<comment type="caution">
    <text evidence="2">The sequence shown here is derived from an EMBL/GenBank/DDBJ whole genome shotgun (WGS) entry which is preliminary data.</text>
</comment>
<organism evidence="2 3">
    <name type="scientific">Breznakibacter xylanolyticus</name>
    <dbReference type="NCBI Taxonomy" id="990"/>
    <lineage>
        <taxon>Bacteria</taxon>
        <taxon>Pseudomonadati</taxon>
        <taxon>Bacteroidota</taxon>
        <taxon>Bacteroidia</taxon>
        <taxon>Marinilabiliales</taxon>
        <taxon>Marinilabiliaceae</taxon>
        <taxon>Breznakibacter</taxon>
    </lineage>
</organism>
<dbReference type="OrthoDB" id="1115112at2"/>
<evidence type="ECO:0000313" key="2">
    <source>
        <dbReference type="EMBL" id="PZX10599.1"/>
    </source>
</evidence>